<feature type="domain" description="NfeD-like C-terminal" evidence="6">
    <location>
        <begin position="84"/>
        <end position="140"/>
    </location>
</feature>
<sequence>MSAALIWLIVGLVLIAAEVLSGDFVLLMLGGGALAAAGVSFLVGGPIAGAVAFVVVSVLLVFAARPALRRRLNRGIDHTVMHHKALVGTTAVVVARVDGHDGRVKIGGELWSARSSDGHEVIEPGAKVTVMEISGATALVVGQD</sequence>
<evidence type="ECO:0000256" key="5">
    <source>
        <dbReference type="SAM" id="Phobius"/>
    </source>
</evidence>
<evidence type="ECO:0000259" key="6">
    <source>
        <dbReference type="Pfam" id="PF01957"/>
    </source>
</evidence>
<feature type="transmembrane region" description="Helical" evidence="5">
    <location>
        <begin position="31"/>
        <end position="64"/>
    </location>
</feature>
<dbReference type="Proteomes" id="UP001299970">
    <property type="component" value="Unassembled WGS sequence"/>
</dbReference>
<evidence type="ECO:0000313" key="7">
    <source>
        <dbReference type="EMBL" id="MCH6167643.1"/>
    </source>
</evidence>
<keyword evidence="8" id="KW-1185">Reference proteome</keyword>
<proteinExistence type="predicted"/>
<evidence type="ECO:0000256" key="2">
    <source>
        <dbReference type="ARBA" id="ARBA00022692"/>
    </source>
</evidence>
<dbReference type="PANTHER" id="PTHR33507">
    <property type="entry name" value="INNER MEMBRANE PROTEIN YBBJ"/>
    <property type="match status" value="1"/>
</dbReference>
<gene>
    <name evidence="7" type="ORF">MMF94_18310</name>
</gene>
<dbReference type="Pfam" id="PF01957">
    <property type="entry name" value="NfeD"/>
    <property type="match status" value="1"/>
</dbReference>
<comment type="subcellular location">
    <subcellularLocation>
        <location evidence="1">Membrane</location>
        <topology evidence="1">Multi-pass membrane protein</topology>
    </subcellularLocation>
</comment>
<comment type="caution">
    <text evidence="7">The sequence shown here is derived from an EMBL/GenBank/DDBJ whole genome shotgun (WGS) entry which is preliminary data.</text>
</comment>
<dbReference type="InterPro" id="IPR052165">
    <property type="entry name" value="Membrane_assoc_protease"/>
</dbReference>
<dbReference type="RefSeq" id="WP_241038112.1">
    <property type="nucleotide sequence ID" value="NZ_BAAAJF010000019.1"/>
</dbReference>
<accession>A0ABS9TGM4</accession>
<dbReference type="PANTHER" id="PTHR33507:SF3">
    <property type="entry name" value="INNER MEMBRANE PROTEIN YBBJ"/>
    <property type="match status" value="1"/>
</dbReference>
<name>A0ABS9TGM4_9PSEU</name>
<keyword evidence="3 5" id="KW-1133">Transmembrane helix</keyword>
<evidence type="ECO:0000256" key="4">
    <source>
        <dbReference type="ARBA" id="ARBA00023136"/>
    </source>
</evidence>
<evidence type="ECO:0000256" key="3">
    <source>
        <dbReference type="ARBA" id="ARBA00022989"/>
    </source>
</evidence>
<reference evidence="7 8" key="1">
    <citation type="submission" date="2022-03" db="EMBL/GenBank/DDBJ databases">
        <title>Pseudonocardia alaer sp. nov., a novel actinomycete isolated from reed forest soil.</title>
        <authorList>
            <person name="Wang L."/>
        </authorList>
    </citation>
    <scope>NUCLEOTIDE SEQUENCE [LARGE SCALE GENOMIC DNA]</scope>
    <source>
        <strain evidence="7 8">Y-16303</strain>
    </source>
</reference>
<protein>
    <submittedName>
        <fullName evidence="7">NfeD family protein</fullName>
    </submittedName>
</protein>
<keyword evidence="4 5" id="KW-0472">Membrane</keyword>
<evidence type="ECO:0000313" key="8">
    <source>
        <dbReference type="Proteomes" id="UP001299970"/>
    </source>
</evidence>
<evidence type="ECO:0000256" key="1">
    <source>
        <dbReference type="ARBA" id="ARBA00004141"/>
    </source>
</evidence>
<keyword evidence="2 5" id="KW-0812">Transmembrane</keyword>
<dbReference type="SUPFAM" id="SSF141322">
    <property type="entry name" value="NfeD domain-like"/>
    <property type="match status" value="1"/>
</dbReference>
<dbReference type="EMBL" id="JAKXMK010000015">
    <property type="protein sequence ID" value="MCH6167643.1"/>
    <property type="molecule type" value="Genomic_DNA"/>
</dbReference>
<dbReference type="Gene3D" id="2.40.50.140">
    <property type="entry name" value="Nucleic acid-binding proteins"/>
    <property type="match status" value="1"/>
</dbReference>
<dbReference type="InterPro" id="IPR012340">
    <property type="entry name" value="NA-bd_OB-fold"/>
</dbReference>
<dbReference type="InterPro" id="IPR002810">
    <property type="entry name" value="NfeD-like_C"/>
</dbReference>
<organism evidence="7 8">
    <name type="scientific">Pseudonocardia alaniniphila</name>
    <dbReference type="NCBI Taxonomy" id="75291"/>
    <lineage>
        <taxon>Bacteria</taxon>
        <taxon>Bacillati</taxon>
        <taxon>Actinomycetota</taxon>
        <taxon>Actinomycetes</taxon>
        <taxon>Pseudonocardiales</taxon>
        <taxon>Pseudonocardiaceae</taxon>
        <taxon>Pseudonocardia</taxon>
    </lineage>
</organism>